<dbReference type="PANTHER" id="PTHR43777">
    <property type="entry name" value="MOLYBDENUM COFACTOR CYTIDYLYLTRANSFERASE"/>
    <property type="match status" value="1"/>
</dbReference>
<evidence type="ECO:0000256" key="1">
    <source>
        <dbReference type="ARBA" id="ARBA00022842"/>
    </source>
</evidence>
<dbReference type="Pfam" id="PF12804">
    <property type="entry name" value="NTP_transf_3"/>
    <property type="match status" value="1"/>
</dbReference>
<dbReference type="EMBL" id="VYGV01000025">
    <property type="protein sequence ID" value="NWF48053.1"/>
    <property type="molecule type" value="Genomic_DNA"/>
</dbReference>
<dbReference type="GO" id="GO:0016779">
    <property type="term" value="F:nucleotidyltransferase activity"/>
    <property type="evidence" value="ECO:0007669"/>
    <property type="project" value="UniProtKB-ARBA"/>
</dbReference>
<keyword evidence="1" id="KW-0460">Magnesium</keyword>
<name>A0A7Y8H107_9BURK</name>
<dbReference type="Gene3D" id="3.90.550.10">
    <property type="entry name" value="Spore Coat Polysaccharide Biosynthesis Protein SpsA, Chain A"/>
    <property type="match status" value="1"/>
</dbReference>
<keyword evidence="4" id="KW-1185">Reference proteome</keyword>
<organism evidence="3 4">
    <name type="scientific">Hydrogenophaga aromaticivorans</name>
    <dbReference type="NCBI Taxonomy" id="2610898"/>
    <lineage>
        <taxon>Bacteria</taxon>
        <taxon>Pseudomonadati</taxon>
        <taxon>Pseudomonadota</taxon>
        <taxon>Betaproteobacteria</taxon>
        <taxon>Burkholderiales</taxon>
        <taxon>Comamonadaceae</taxon>
        <taxon>Hydrogenophaga</taxon>
    </lineage>
</organism>
<dbReference type="InterPro" id="IPR029044">
    <property type="entry name" value="Nucleotide-diphossugar_trans"/>
</dbReference>
<comment type="caution">
    <text evidence="3">The sequence shown here is derived from an EMBL/GenBank/DDBJ whole genome shotgun (WGS) entry which is preliminary data.</text>
</comment>
<dbReference type="SUPFAM" id="SSF53448">
    <property type="entry name" value="Nucleotide-diphospho-sugar transferases"/>
    <property type="match status" value="1"/>
</dbReference>
<evidence type="ECO:0000313" key="3">
    <source>
        <dbReference type="EMBL" id="NWF48053.1"/>
    </source>
</evidence>
<evidence type="ECO:0000259" key="2">
    <source>
        <dbReference type="Pfam" id="PF12804"/>
    </source>
</evidence>
<evidence type="ECO:0000313" key="4">
    <source>
        <dbReference type="Proteomes" id="UP000545507"/>
    </source>
</evidence>
<sequence length="255" mass="27721">MAFSGPHRCRWPKARRRGWTVGLRPQTCRPSVRCESMNLTVHPGAPVAATLLAAGLGRRLGGVPKPALLIDGESLFERLVRALRQSGIQSISVVIGPYADTLLALARRCDVQVIRHSGPADELAASQRLAVHEHLRQQPGTDLMLLVADLPLLAADDIRPLLRAWAQRPAHTQAQVPVVGGVRGHPVLLSWQAVQAVAGQPWPHAVKAWMLANTGSTQWLQADRDAYVTDLDTPEDLQALRSRLAGASIAWPKQP</sequence>
<feature type="domain" description="MobA-like NTP transferase" evidence="2">
    <location>
        <begin position="50"/>
        <end position="198"/>
    </location>
</feature>
<dbReference type="PANTHER" id="PTHR43777:SF1">
    <property type="entry name" value="MOLYBDENUM COFACTOR CYTIDYLYLTRANSFERASE"/>
    <property type="match status" value="1"/>
</dbReference>
<protein>
    <submittedName>
        <fullName evidence="3">NTP transferase domain-containing protein</fullName>
    </submittedName>
</protein>
<dbReference type="Proteomes" id="UP000545507">
    <property type="component" value="Unassembled WGS sequence"/>
</dbReference>
<dbReference type="InterPro" id="IPR025877">
    <property type="entry name" value="MobA-like_NTP_Trfase"/>
</dbReference>
<gene>
    <name evidence="3" type="ORF">F3K02_22755</name>
</gene>
<reference evidence="3 4" key="1">
    <citation type="submission" date="2019-09" db="EMBL/GenBank/DDBJ databases">
        <title>Hydrogenophaga aromatica sp. nov., isolated from a para-xylene-degrading enrichment culture.</title>
        <authorList>
            <person name="Tancsics A."/>
            <person name="Banerjee S."/>
        </authorList>
    </citation>
    <scope>NUCLEOTIDE SEQUENCE [LARGE SCALE GENOMIC DNA]</scope>
    <source>
        <strain evidence="3 4">D2P1</strain>
    </source>
</reference>
<proteinExistence type="predicted"/>
<keyword evidence="3" id="KW-0808">Transferase</keyword>
<dbReference type="AlphaFoldDB" id="A0A7Y8H107"/>
<accession>A0A7Y8H107</accession>